<evidence type="ECO:0000313" key="2">
    <source>
        <dbReference type="Proteomes" id="UP000664369"/>
    </source>
</evidence>
<dbReference type="RefSeq" id="WP_208177065.1">
    <property type="nucleotide sequence ID" value="NZ_JAGETZ010000011.1"/>
</dbReference>
<reference evidence="1 2" key="1">
    <citation type="submission" date="2021-03" db="EMBL/GenBank/DDBJ databases">
        <authorList>
            <person name="Kim M.K."/>
        </authorList>
    </citation>
    <scope>NUCLEOTIDE SEQUENCE [LARGE SCALE GENOMIC DNA]</scope>
    <source>
        <strain evidence="1 2">BT442</strain>
    </source>
</reference>
<organism evidence="1 2">
    <name type="scientific">Hymenobacter negativus</name>
    <dbReference type="NCBI Taxonomy" id="2795026"/>
    <lineage>
        <taxon>Bacteria</taxon>
        <taxon>Pseudomonadati</taxon>
        <taxon>Bacteroidota</taxon>
        <taxon>Cytophagia</taxon>
        <taxon>Cytophagales</taxon>
        <taxon>Hymenobacteraceae</taxon>
        <taxon>Hymenobacter</taxon>
    </lineage>
</organism>
<protein>
    <submittedName>
        <fullName evidence="1">Uncharacterized protein</fullName>
    </submittedName>
</protein>
<accession>A0ABS3QJE5</accession>
<gene>
    <name evidence="1" type="ORF">J4E00_20075</name>
</gene>
<keyword evidence="2" id="KW-1185">Reference proteome</keyword>
<proteinExistence type="predicted"/>
<comment type="caution">
    <text evidence="1">The sequence shown here is derived from an EMBL/GenBank/DDBJ whole genome shotgun (WGS) entry which is preliminary data.</text>
</comment>
<sequence length="294" mass="32165">MASRFKTYSVVYDFGGMDMSAGAQPVIKGLEYKAADGDLLLKVTVKGLHIAYRNYLQNDGKTSSACHFTLSGKADYGYELIDVRGQNLLAAFHKDGFIQDTPDFPNREALNAYVQGPYIPAKAKLLLDEVLANVAYDLAPHDFHVEMVVNTVEGAAPAYTEISTSANALTTLLTSSSADKVKLQPLIAVWEKHLAKVNWDDKKSEINKTVANALLNNLCVAYLLVEDYPKIVTLGRLFDSKNTGVFGKAAPSFRGDETYTGPSTSQVLKGMKNGQPIYYSKEEFLDFANAAVPQ</sequence>
<name>A0ABS3QJE5_9BACT</name>
<dbReference type="Proteomes" id="UP000664369">
    <property type="component" value="Unassembled WGS sequence"/>
</dbReference>
<evidence type="ECO:0000313" key="1">
    <source>
        <dbReference type="EMBL" id="MBO2011372.1"/>
    </source>
</evidence>
<dbReference type="EMBL" id="JAGETZ010000011">
    <property type="protein sequence ID" value="MBO2011372.1"/>
    <property type="molecule type" value="Genomic_DNA"/>
</dbReference>